<dbReference type="Proteomes" id="UP000242219">
    <property type="component" value="Unassembled WGS sequence"/>
</dbReference>
<reference evidence="1 2" key="1">
    <citation type="journal article" date="2016" name="Genome Announc.">
        <title>Draft Genome Sequence of the Anaerobic Ammonium-Oxidizing Bacterium 'Candidatus Brocadia sp. 40'.</title>
        <authorList>
            <person name="Ali M."/>
            <person name="Haroon M.F."/>
            <person name="Narita Y."/>
            <person name="Zhang L."/>
            <person name="Rangel Shaw D."/>
            <person name="Okabe S."/>
            <person name="Saikaly P.E."/>
        </authorList>
    </citation>
    <scope>NUCLEOTIDE SEQUENCE [LARGE SCALE GENOMIC DNA]</scope>
    <source>
        <strain evidence="1 2">40</strain>
    </source>
</reference>
<dbReference type="RefSeq" id="WP_070067752.1">
    <property type="nucleotide sequence ID" value="NZ_MJUW02000108.1"/>
</dbReference>
<comment type="caution">
    <text evidence="1">The sequence shown here is derived from an EMBL/GenBank/DDBJ whole genome shotgun (WGS) entry which is preliminary data.</text>
</comment>
<evidence type="ECO:0000313" key="2">
    <source>
        <dbReference type="Proteomes" id="UP000242219"/>
    </source>
</evidence>
<evidence type="ECO:0000313" key="1">
    <source>
        <dbReference type="EMBL" id="OQD45008.1"/>
    </source>
</evidence>
<keyword evidence="2" id="KW-1185">Reference proteome</keyword>
<dbReference type="AlphaFoldDB" id="A0A1V6LXZ9"/>
<gene>
    <name evidence="1" type="ORF">BIY37_10355</name>
</gene>
<sequence>MMYKRAQMEMVKCVYCSRIDYLLHTGEMGKRAIAEGMGVKLFTGEKIEGDEIVEVCEKIIEDEDFTYSKLQKSDNNVNKYIQP</sequence>
<dbReference type="EMBL" id="MJUW02000108">
    <property type="protein sequence ID" value="OQD45008.1"/>
    <property type="molecule type" value="Genomic_DNA"/>
</dbReference>
<name>A0A1V6LXZ9_9BACT</name>
<proteinExistence type="predicted"/>
<organism evidence="1 2">
    <name type="scientific">Candidatus Brocadia sapporoensis</name>
    <dbReference type="NCBI Taxonomy" id="392547"/>
    <lineage>
        <taxon>Bacteria</taxon>
        <taxon>Pseudomonadati</taxon>
        <taxon>Planctomycetota</taxon>
        <taxon>Candidatus Brocadiia</taxon>
        <taxon>Candidatus Brocadiales</taxon>
        <taxon>Candidatus Brocadiaceae</taxon>
        <taxon>Candidatus Brocadia</taxon>
    </lineage>
</organism>
<accession>A0A1V6LXZ9</accession>
<protein>
    <submittedName>
        <fullName evidence="1">Uncharacterized protein</fullName>
    </submittedName>
</protein>